<dbReference type="NCBIfam" id="NF003473">
    <property type="entry name" value="PRK05105.1"/>
    <property type="match status" value="1"/>
</dbReference>
<dbReference type="SUPFAM" id="SSF54826">
    <property type="entry name" value="Enolase N-terminal domain-like"/>
    <property type="match status" value="1"/>
</dbReference>
<evidence type="ECO:0000256" key="2">
    <source>
        <dbReference type="ARBA" id="ARBA00022842"/>
    </source>
</evidence>
<feature type="active site" description="Proton acceptor" evidence="4">
    <location>
        <position position="241"/>
    </location>
</feature>
<evidence type="ECO:0000256" key="3">
    <source>
        <dbReference type="ARBA" id="ARBA00023239"/>
    </source>
</evidence>
<dbReference type="InterPro" id="IPR010196">
    <property type="entry name" value="OSB_synthase_MenC1"/>
</dbReference>
<dbReference type="GO" id="GO:0000287">
    <property type="term" value="F:magnesium ion binding"/>
    <property type="evidence" value="ECO:0007669"/>
    <property type="project" value="UniProtKB-UniRule"/>
</dbReference>
<dbReference type="Gene3D" id="3.20.20.120">
    <property type="entry name" value="Enolase-like C-terminal domain"/>
    <property type="match status" value="1"/>
</dbReference>
<evidence type="ECO:0000313" key="7">
    <source>
        <dbReference type="EMBL" id="NLS13868.1"/>
    </source>
</evidence>
<comment type="caution">
    <text evidence="7">The sequence shown here is derived from an EMBL/GenBank/DDBJ whole genome shotgun (WGS) entry which is preliminary data.</text>
</comment>
<keyword evidence="3 4" id="KW-0456">Lyase</keyword>
<accession>A0A7X8YH94</accession>
<dbReference type="GO" id="GO:0043748">
    <property type="term" value="F:O-succinylbenzoate synthase activity"/>
    <property type="evidence" value="ECO:0007669"/>
    <property type="project" value="UniProtKB-EC"/>
</dbReference>
<dbReference type="EC" id="4.2.1.113" evidence="4 5"/>
<dbReference type="InterPro" id="IPR029017">
    <property type="entry name" value="Enolase-like_N"/>
</dbReference>
<evidence type="ECO:0000256" key="5">
    <source>
        <dbReference type="NCBIfam" id="TIGR01927"/>
    </source>
</evidence>
<dbReference type="SFLD" id="SFLDS00001">
    <property type="entry name" value="Enolase"/>
    <property type="match status" value="1"/>
</dbReference>
<dbReference type="InterPro" id="IPR013342">
    <property type="entry name" value="Mandelate_racemase_C"/>
</dbReference>
<dbReference type="CDD" id="cd03320">
    <property type="entry name" value="OSBS"/>
    <property type="match status" value="1"/>
</dbReference>
<gene>
    <name evidence="4 7" type="primary">menC</name>
    <name evidence="7" type="ORF">HGP28_13315</name>
</gene>
<comment type="cofactor">
    <cofactor evidence="4">
        <name>a divalent metal cation</name>
        <dbReference type="ChEBI" id="CHEBI:60240"/>
    </cofactor>
</comment>
<dbReference type="Pfam" id="PF21508">
    <property type="entry name" value="MenC_N"/>
    <property type="match status" value="1"/>
</dbReference>
<dbReference type="UniPathway" id="UPA01057">
    <property type="reaction ID" value="UER00165"/>
</dbReference>
<sequence length="330" mass="36677">MKSATLYRYDLPMDSGVILRQERLSVRSGFILELKHDDILARGEVAPLPGFSHESLEQAGAQLQTQLEHWLKDEPIDFDTLYPSVAFGLSIALDELSGRLPIEGNYQVAPLCNGDPDELLAQLSELSGDKVAKIKVGLYEPIRDAMMVNLFLESIPDLSLRLDANRAWTPDKAEQFARKIPPSRRGRIAYLEEPCHHPGDSLAFAIDTGIAIAWDETLQDALHHSHFDLSDLTGAKVIVIKPTLIGSTERCRMLVEKAATLGIKAVISSSLESSLGLNLLARMAYWLTPEQVPGLDTVSLFKAQLDQPWPDCLLDITPLHDQTRVWHQTV</sequence>
<dbReference type="InterPro" id="IPR041338">
    <property type="entry name" value="OSBS_N"/>
</dbReference>
<comment type="pathway">
    <text evidence="4">Quinol/quinone metabolism; 1,4-dihydroxy-2-naphthoate biosynthesis; 1,4-dihydroxy-2-naphthoate from chorismate: step 4/7.</text>
</comment>
<dbReference type="Pfam" id="PF13378">
    <property type="entry name" value="MR_MLE_C"/>
    <property type="match status" value="1"/>
</dbReference>
<dbReference type="Gene3D" id="3.30.390.10">
    <property type="entry name" value="Enolase-like, N-terminal domain"/>
    <property type="match status" value="1"/>
</dbReference>
<feature type="active site" description="Proton donor" evidence="4">
    <location>
        <position position="135"/>
    </location>
</feature>
<keyword evidence="8" id="KW-1185">Reference proteome</keyword>
<comment type="similarity">
    <text evidence="4">Belongs to the mandelate racemase/muconate lactonizing enzyme family. MenC type 1 subfamily.</text>
</comment>
<evidence type="ECO:0000313" key="8">
    <source>
        <dbReference type="Proteomes" id="UP000535589"/>
    </source>
</evidence>
<feature type="binding site" evidence="4">
    <location>
        <position position="192"/>
    </location>
    <ligand>
        <name>Mg(2+)</name>
        <dbReference type="ChEBI" id="CHEBI:18420"/>
    </ligand>
</feature>
<name>A0A7X8YH94_9VIBR</name>
<dbReference type="SMART" id="SM00922">
    <property type="entry name" value="MR_MLE"/>
    <property type="match status" value="1"/>
</dbReference>
<dbReference type="UniPathway" id="UPA00079"/>
<dbReference type="PANTHER" id="PTHR48073">
    <property type="entry name" value="O-SUCCINYLBENZOATE SYNTHASE-RELATED"/>
    <property type="match status" value="1"/>
</dbReference>
<keyword evidence="1 4" id="KW-0479">Metal-binding</keyword>
<dbReference type="Proteomes" id="UP000535589">
    <property type="component" value="Unassembled WGS sequence"/>
</dbReference>
<reference evidence="7 8" key="1">
    <citation type="submission" date="2020-04" db="EMBL/GenBank/DDBJ databases">
        <title>Vibrio sp. SM6, a novel species isolated from seawater.</title>
        <authorList>
            <person name="Wang X."/>
        </authorList>
    </citation>
    <scope>NUCLEOTIDE SEQUENCE [LARGE SCALE GENOMIC DNA]</scope>
    <source>
        <strain evidence="7 8">SM6</strain>
    </source>
</reference>
<comment type="pathway">
    <text evidence="4">Quinol/quinone metabolism; menaquinone biosynthesis.</text>
</comment>
<keyword evidence="2 4" id="KW-0460">Magnesium</keyword>
<evidence type="ECO:0000259" key="6">
    <source>
        <dbReference type="SMART" id="SM00922"/>
    </source>
</evidence>
<evidence type="ECO:0000256" key="4">
    <source>
        <dbReference type="HAMAP-Rule" id="MF_00470"/>
    </source>
</evidence>
<dbReference type="SUPFAM" id="SSF51604">
    <property type="entry name" value="Enolase C-terminal domain-like"/>
    <property type="match status" value="1"/>
</dbReference>
<dbReference type="SFLD" id="SFLDG00180">
    <property type="entry name" value="muconate_cycloisomerase"/>
    <property type="match status" value="1"/>
</dbReference>
<dbReference type="GO" id="GO:0009234">
    <property type="term" value="P:menaquinone biosynthetic process"/>
    <property type="evidence" value="ECO:0007669"/>
    <property type="project" value="UniProtKB-UniRule"/>
</dbReference>
<dbReference type="InterPro" id="IPR029065">
    <property type="entry name" value="Enolase_C-like"/>
</dbReference>
<dbReference type="RefSeq" id="WP_168836967.1">
    <property type="nucleotide sequence ID" value="NZ_JABAIK010000013.1"/>
</dbReference>
<dbReference type="AlphaFoldDB" id="A0A7X8YH94"/>
<organism evidence="7 8">
    <name type="scientific">Vibrio agarilyticus</name>
    <dbReference type="NCBI Taxonomy" id="2726741"/>
    <lineage>
        <taxon>Bacteria</taxon>
        <taxon>Pseudomonadati</taxon>
        <taxon>Pseudomonadota</taxon>
        <taxon>Gammaproteobacteria</taxon>
        <taxon>Vibrionales</taxon>
        <taxon>Vibrionaceae</taxon>
        <taxon>Vibrio</taxon>
    </lineage>
</organism>
<keyword evidence="4" id="KW-0474">Menaquinone biosynthesis</keyword>
<evidence type="ECO:0000256" key="1">
    <source>
        <dbReference type="ARBA" id="ARBA00022723"/>
    </source>
</evidence>
<comment type="function">
    <text evidence="4">Converts 2-succinyl-6-hydroxy-2,4-cyclohexadiene-1-carboxylate (SHCHC) to 2-succinylbenzoate (OSB).</text>
</comment>
<dbReference type="EMBL" id="JABAIK010000013">
    <property type="protein sequence ID" value="NLS13868.1"/>
    <property type="molecule type" value="Genomic_DNA"/>
</dbReference>
<dbReference type="HAMAP" id="MF_00470">
    <property type="entry name" value="MenC_1"/>
    <property type="match status" value="1"/>
</dbReference>
<feature type="binding site" evidence="4">
    <location>
        <position position="163"/>
    </location>
    <ligand>
        <name>Mg(2+)</name>
        <dbReference type="ChEBI" id="CHEBI:18420"/>
    </ligand>
</feature>
<protein>
    <recommendedName>
        <fullName evidence="4 5">o-succinylbenzoate synthase</fullName>
        <shortName evidence="4">OSB synthase</shortName>
        <shortName evidence="4">OSBS</shortName>
        <ecNumber evidence="4 5">4.2.1.113</ecNumber>
    </recommendedName>
    <alternativeName>
        <fullName evidence="4">4-(2'-carboxyphenyl)-4-oxybutyric acid synthase</fullName>
    </alternativeName>
    <alternativeName>
        <fullName evidence="4">o-succinylbenzoic acid synthase</fullName>
    </alternativeName>
</protein>
<proteinExistence type="inferred from homology"/>
<feature type="domain" description="Mandelate racemase/muconate lactonizing enzyme C-terminal" evidence="6">
    <location>
        <begin position="116"/>
        <end position="213"/>
    </location>
</feature>
<comment type="catalytic activity">
    <reaction evidence="4">
        <text>(1R,6R)-6-hydroxy-2-succinyl-cyclohexa-2,4-diene-1-carboxylate = 2-succinylbenzoate + H2O</text>
        <dbReference type="Rhea" id="RHEA:10196"/>
        <dbReference type="ChEBI" id="CHEBI:15377"/>
        <dbReference type="ChEBI" id="CHEBI:18325"/>
        <dbReference type="ChEBI" id="CHEBI:58689"/>
        <dbReference type="EC" id="4.2.1.113"/>
    </reaction>
</comment>
<dbReference type="InterPro" id="IPR036849">
    <property type="entry name" value="Enolase-like_C_sf"/>
</dbReference>
<dbReference type="PANTHER" id="PTHR48073:SF2">
    <property type="entry name" value="O-SUCCINYLBENZOATE SYNTHASE"/>
    <property type="match status" value="1"/>
</dbReference>
<feature type="binding site" evidence="4">
    <location>
        <position position="215"/>
    </location>
    <ligand>
        <name>Mg(2+)</name>
        <dbReference type="ChEBI" id="CHEBI:18420"/>
    </ligand>
</feature>
<dbReference type="NCBIfam" id="TIGR01927">
    <property type="entry name" value="menC_gam_Gplu"/>
    <property type="match status" value="1"/>
</dbReference>
<dbReference type="SFLD" id="SFLDF00009">
    <property type="entry name" value="o-succinylbenzoate_synthase"/>
    <property type="match status" value="1"/>
</dbReference>